<gene>
    <name evidence="6" type="ORF">phytr_8560</name>
</gene>
<keyword evidence="2" id="KW-0175">Coiled coil</keyword>
<evidence type="ECO:0000256" key="1">
    <source>
        <dbReference type="ARBA" id="ARBA00009477"/>
    </source>
</evidence>
<protein>
    <submittedName>
        <fullName evidence="6">Uncharacterized protein</fullName>
    </submittedName>
</protein>
<feature type="domain" description="YknX-like beta-barrel" evidence="5">
    <location>
        <begin position="186"/>
        <end position="266"/>
    </location>
</feature>
<evidence type="ECO:0000259" key="4">
    <source>
        <dbReference type="Pfam" id="PF25917"/>
    </source>
</evidence>
<evidence type="ECO:0000259" key="5">
    <source>
        <dbReference type="Pfam" id="PF25990"/>
    </source>
</evidence>
<evidence type="ECO:0000313" key="7">
    <source>
        <dbReference type="Proteomes" id="UP000241762"/>
    </source>
</evidence>
<accession>A0A2P1P937</accession>
<dbReference type="Gene3D" id="2.40.50.100">
    <property type="match status" value="1"/>
</dbReference>
<dbReference type="Pfam" id="PF25876">
    <property type="entry name" value="HH_MFP_RND"/>
    <property type="match status" value="1"/>
</dbReference>
<dbReference type="Pfam" id="PF25990">
    <property type="entry name" value="Beta-barrel_YknX"/>
    <property type="match status" value="1"/>
</dbReference>
<reference evidence="6 7" key="1">
    <citation type="submission" date="2018-03" db="EMBL/GenBank/DDBJ databases">
        <title>A gene transfer event suggests a long-term partnership between eustigmatophyte algae and a novel lineage of endosymbiotic bacteria.</title>
        <authorList>
            <person name="Yurchenko T."/>
            <person name="Sevcikova T."/>
            <person name="Pribyl P."/>
            <person name="El Karkouri K."/>
            <person name="Klimes V."/>
            <person name="Amaral R."/>
            <person name="Zbrankova V."/>
            <person name="Kim E."/>
            <person name="Raoult D."/>
            <person name="Santos L.M.A."/>
            <person name="Elias M."/>
        </authorList>
    </citation>
    <scope>NUCLEOTIDE SEQUENCE [LARGE SCALE GENOMIC DNA]</scope>
    <source>
        <strain evidence="6">CCALA 838</strain>
    </source>
</reference>
<feature type="coiled-coil region" evidence="2">
    <location>
        <begin position="79"/>
        <end position="113"/>
    </location>
</feature>
<dbReference type="Proteomes" id="UP000241762">
    <property type="component" value="Chromosome"/>
</dbReference>
<dbReference type="Gene3D" id="1.10.287.470">
    <property type="entry name" value="Helix hairpin bin"/>
    <property type="match status" value="1"/>
</dbReference>
<dbReference type="KEGG" id="ptc:phytr_8560"/>
<proteinExistence type="inferred from homology"/>
<dbReference type="GO" id="GO:0015562">
    <property type="term" value="F:efflux transmembrane transporter activity"/>
    <property type="evidence" value="ECO:0007669"/>
    <property type="project" value="TreeGrafter"/>
</dbReference>
<evidence type="ECO:0000313" key="6">
    <source>
        <dbReference type="EMBL" id="AVP87788.1"/>
    </source>
</evidence>
<keyword evidence="7" id="KW-1185">Reference proteome</keyword>
<dbReference type="InterPro" id="IPR058625">
    <property type="entry name" value="MdtA-like_BSH"/>
</dbReference>
<dbReference type="InterPro" id="IPR058624">
    <property type="entry name" value="MdtA-like_HH"/>
</dbReference>
<dbReference type="Gene3D" id="2.40.30.170">
    <property type="match status" value="1"/>
</dbReference>
<evidence type="ECO:0000259" key="3">
    <source>
        <dbReference type="Pfam" id="PF25876"/>
    </source>
</evidence>
<dbReference type="SUPFAM" id="SSF111369">
    <property type="entry name" value="HlyD-like secretion proteins"/>
    <property type="match status" value="1"/>
</dbReference>
<dbReference type="PANTHER" id="PTHR30469">
    <property type="entry name" value="MULTIDRUG RESISTANCE PROTEIN MDTA"/>
    <property type="match status" value="1"/>
</dbReference>
<dbReference type="GO" id="GO:1990281">
    <property type="term" value="C:efflux pump complex"/>
    <property type="evidence" value="ECO:0007669"/>
    <property type="project" value="TreeGrafter"/>
</dbReference>
<comment type="similarity">
    <text evidence="1">Belongs to the membrane fusion protein (MFP) (TC 8.A.1) family.</text>
</comment>
<dbReference type="AlphaFoldDB" id="A0A2P1P937"/>
<sequence length="272" mass="30489">MIKKFILFFIVVTAGIFYFLKLTYRDPNIILYGNVDVRDVVLSFAVPGKIMDLKFDEGDKVKKGDVMAVLDNLPYDIDLELKKAQLASSIANLEEAERSYNRQKELLAQKSGSQKDYNDTQDYFNKAKAQRDIAQAALNQSNLNLSDTQLIALEDGIVITRIKEKGSIVLAGSPVYTLSLGNPVLVRTYIDEPNLGNIYIGQKVVIKTDSNKNYSGQIGFISPQAEFTPKSVETPELRTSLVYRLRVVVNNADSQLKHGMPVTIKIPKQKHE</sequence>
<feature type="domain" description="Multidrug resistance protein MdtA-like barrel-sandwich hybrid" evidence="4">
    <location>
        <begin position="45"/>
        <end position="149"/>
    </location>
</feature>
<organism evidence="6 7">
    <name type="scientific">Candidatus Phycorickettsia trachydisci</name>
    <dbReference type="NCBI Taxonomy" id="2115978"/>
    <lineage>
        <taxon>Bacteria</taxon>
        <taxon>Pseudomonadati</taxon>
        <taxon>Pseudomonadota</taxon>
        <taxon>Alphaproteobacteria</taxon>
        <taxon>Rickettsiales</taxon>
        <taxon>Rickettsiaceae</taxon>
        <taxon>Candidatus Phycorickettsia</taxon>
    </lineage>
</organism>
<dbReference type="NCBIfam" id="TIGR01730">
    <property type="entry name" value="RND_mfp"/>
    <property type="match status" value="1"/>
</dbReference>
<feature type="domain" description="Multidrug resistance protein MdtA-like alpha-helical hairpin" evidence="3">
    <location>
        <begin position="82"/>
        <end position="146"/>
    </location>
</feature>
<dbReference type="Pfam" id="PF25917">
    <property type="entry name" value="BSH_RND"/>
    <property type="match status" value="1"/>
</dbReference>
<dbReference type="PANTHER" id="PTHR30469:SF33">
    <property type="entry name" value="SLR1207 PROTEIN"/>
    <property type="match status" value="1"/>
</dbReference>
<dbReference type="InterPro" id="IPR058636">
    <property type="entry name" value="Beta-barrel_YknX"/>
</dbReference>
<evidence type="ECO:0000256" key="2">
    <source>
        <dbReference type="SAM" id="Coils"/>
    </source>
</evidence>
<dbReference type="EMBL" id="CP027845">
    <property type="protein sequence ID" value="AVP87788.1"/>
    <property type="molecule type" value="Genomic_DNA"/>
</dbReference>
<name>A0A2P1P937_9RICK</name>
<dbReference type="RefSeq" id="WP_199843751.1">
    <property type="nucleotide sequence ID" value="NZ_CP027845.1"/>
</dbReference>
<dbReference type="InterPro" id="IPR006143">
    <property type="entry name" value="RND_pump_MFP"/>
</dbReference>